<comment type="caution">
    <text evidence="7">The sequence shown here is derived from an EMBL/GenBank/DDBJ whole genome shotgun (WGS) entry which is preliminary data.</text>
</comment>
<dbReference type="OrthoDB" id="9801699at2"/>
<dbReference type="EMBL" id="PJMU01000001">
    <property type="protein sequence ID" value="PKV76163.1"/>
    <property type="molecule type" value="Genomic_DNA"/>
</dbReference>
<reference evidence="7 8" key="1">
    <citation type="submission" date="2017-12" db="EMBL/GenBank/DDBJ databases">
        <title>Genomic Encyclopedia of Type Strains, Phase III (KMG-III): the genomes of soil and plant-associated and newly described type strains.</title>
        <authorList>
            <person name="Whitman W."/>
        </authorList>
    </citation>
    <scope>NUCLEOTIDE SEQUENCE [LARGE SCALE GENOMIC DNA]</scope>
    <source>
        <strain evidence="7 8">LP43</strain>
    </source>
</reference>
<dbReference type="AlphaFoldDB" id="A0A2N3V3I9"/>
<dbReference type="GO" id="GO:0047545">
    <property type="term" value="F:(S)-2-hydroxyglutarate dehydrogenase activity"/>
    <property type="evidence" value="ECO:0007669"/>
    <property type="project" value="TreeGrafter"/>
</dbReference>
<gene>
    <name evidence="7" type="ORF">BD749_1113</name>
</gene>
<evidence type="ECO:0000313" key="7">
    <source>
        <dbReference type="EMBL" id="PKV76163.1"/>
    </source>
</evidence>
<comment type="cofactor">
    <cofactor evidence="1">
        <name>FAD</name>
        <dbReference type="ChEBI" id="CHEBI:57692"/>
    </cofactor>
</comment>
<evidence type="ECO:0000256" key="5">
    <source>
        <dbReference type="ARBA" id="ARBA00037941"/>
    </source>
</evidence>
<keyword evidence="2" id="KW-0285">Flavoprotein</keyword>
<dbReference type="InterPro" id="IPR006076">
    <property type="entry name" value="FAD-dep_OxRdtase"/>
</dbReference>
<keyword evidence="4" id="KW-0560">Oxidoreductase</keyword>
<dbReference type="Gene3D" id="3.50.50.60">
    <property type="entry name" value="FAD/NAD(P)-binding domain"/>
    <property type="match status" value="1"/>
</dbReference>
<protein>
    <submittedName>
        <fullName evidence="7">L-2-hydroxyglutarate oxidase</fullName>
    </submittedName>
</protein>
<keyword evidence="3" id="KW-0274">FAD</keyword>
<dbReference type="InterPro" id="IPR036188">
    <property type="entry name" value="FAD/NAD-bd_sf"/>
</dbReference>
<evidence type="ECO:0000256" key="3">
    <source>
        <dbReference type="ARBA" id="ARBA00022827"/>
    </source>
</evidence>
<feature type="domain" description="FAD dependent oxidoreductase" evidence="6">
    <location>
        <begin position="7"/>
        <end position="396"/>
    </location>
</feature>
<name>A0A2N3V3I9_9BACT</name>
<evidence type="ECO:0000256" key="1">
    <source>
        <dbReference type="ARBA" id="ARBA00001974"/>
    </source>
</evidence>
<dbReference type="NCBIfam" id="NF008726">
    <property type="entry name" value="PRK11728.1"/>
    <property type="match status" value="1"/>
</dbReference>
<dbReference type="PANTHER" id="PTHR43104">
    <property type="entry name" value="L-2-HYDROXYGLUTARATE DEHYDROGENASE, MITOCHONDRIAL"/>
    <property type="match status" value="1"/>
</dbReference>
<evidence type="ECO:0000259" key="6">
    <source>
        <dbReference type="Pfam" id="PF01266"/>
    </source>
</evidence>
<accession>A0A2N3V3I9</accession>
<evidence type="ECO:0000256" key="4">
    <source>
        <dbReference type="ARBA" id="ARBA00023002"/>
    </source>
</evidence>
<evidence type="ECO:0000313" key="8">
    <source>
        <dbReference type="Proteomes" id="UP000233782"/>
    </source>
</evidence>
<dbReference type="Proteomes" id="UP000233782">
    <property type="component" value="Unassembled WGS sequence"/>
</dbReference>
<comment type="similarity">
    <text evidence="5">Belongs to the L2HGDH family.</text>
</comment>
<dbReference type="Pfam" id="PF01266">
    <property type="entry name" value="DAO"/>
    <property type="match status" value="1"/>
</dbReference>
<dbReference type="SUPFAM" id="SSF51905">
    <property type="entry name" value="FAD/NAD(P)-binding domain"/>
    <property type="match status" value="1"/>
</dbReference>
<dbReference type="PANTHER" id="PTHR43104:SF2">
    <property type="entry name" value="L-2-HYDROXYGLUTARATE DEHYDROGENASE, MITOCHONDRIAL"/>
    <property type="match status" value="1"/>
</dbReference>
<dbReference type="RefSeq" id="WP_101443320.1">
    <property type="nucleotide sequence ID" value="NZ_PJMU01000001.1"/>
</dbReference>
<evidence type="ECO:0000256" key="2">
    <source>
        <dbReference type="ARBA" id="ARBA00022630"/>
    </source>
</evidence>
<proteinExistence type="inferred from homology"/>
<keyword evidence="8" id="KW-1185">Reference proteome</keyword>
<dbReference type="Gene3D" id="3.30.9.10">
    <property type="entry name" value="D-Amino Acid Oxidase, subunit A, domain 2"/>
    <property type="match status" value="1"/>
</dbReference>
<organism evidence="7 8">
    <name type="scientific">Pontibacter ramchanderi</name>
    <dbReference type="NCBI Taxonomy" id="1179743"/>
    <lineage>
        <taxon>Bacteria</taxon>
        <taxon>Pseudomonadati</taxon>
        <taxon>Bacteroidota</taxon>
        <taxon>Cytophagia</taxon>
        <taxon>Cytophagales</taxon>
        <taxon>Hymenobacteraceae</taxon>
        <taxon>Pontibacter</taxon>
    </lineage>
</organism>
<dbReference type="GO" id="GO:0005737">
    <property type="term" value="C:cytoplasm"/>
    <property type="evidence" value="ECO:0007669"/>
    <property type="project" value="TreeGrafter"/>
</dbReference>
<sequence>MSVKKYDTIVIGAGLVGLSVVYHLKRKNPDSKVLLIEKEKTVAKHQSGNNSGVMHSGIYYAPGSLKAKNCIAGYNSLIEFADEHGIPYELCGKIIVATTPAEVTKLKEIHDRGIRNGLQNLRELNSLQEIQEIEPHCTGIKGIHVPQTGIIDYPKMAEKLLELYQHTYGGEAVFGEKVVNIVSNKGTVQVETDKGVYEADNMVSCAGLFSDRVASMTEKENDLRIIPFRGEYYKLSKEKEHLVKTLIYPVPDPSFPFLGVHFTRMIRGGVEAGPNAVLAFKREGYKFQDFSLEDTKDTLSWPGFWKIVAKYGQTGMGEMYRSLSKAAFTRALQKLIPEVQESDLVPGGAGVRAQACDRNGKLIDDFNILKSANIVHVRNAPSPAATSSLAIGNHIVNELLGEKAAAV</sequence>